<dbReference type="VEuPathDB" id="FungiDB:SI65_08146"/>
<dbReference type="Pfam" id="PF20147">
    <property type="entry name" value="Crinkler"/>
    <property type="match status" value="1"/>
</dbReference>
<evidence type="ECO:0000259" key="4">
    <source>
        <dbReference type="Pfam" id="PF20147"/>
    </source>
</evidence>
<reference evidence="5 6" key="1">
    <citation type="journal article" date="2016" name="BMC Genomics">
        <title>Comparative genomic and transcriptomic analyses of the Fuzhuan brick tea-fermentation fungus Aspergillus cristatus.</title>
        <authorList>
            <person name="Ge Y."/>
            <person name="Wang Y."/>
            <person name="Liu Y."/>
            <person name="Tan Y."/>
            <person name="Ren X."/>
            <person name="Zhang X."/>
            <person name="Hyde K.D."/>
            <person name="Liu Y."/>
            <person name="Liu Z."/>
        </authorList>
    </citation>
    <scope>NUCLEOTIDE SEQUENCE [LARGE SCALE GENOMIC DNA]</scope>
    <source>
        <strain evidence="5 6">GZAAS20.1005</strain>
    </source>
</reference>
<proteinExistence type="predicted"/>
<organism evidence="5 6">
    <name type="scientific">Aspergillus cristatus</name>
    <name type="common">Chinese Fuzhuan brick tea-fermentation fungus</name>
    <name type="synonym">Eurotium cristatum</name>
    <dbReference type="NCBI Taxonomy" id="573508"/>
    <lineage>
        <taxon>Eukaryota</taxon>
        <taxon>Fungi</taxon>
        <taxon>Dikarya</taxon>
        <taxon>Ascomycota</taxon>
        <taxon>Pezizomycotina</taxon>
        <taxon>Eurotiomycetes</taxon>
        <taxon>Eurotiomycetidae</taxon>
        <taxon>Eurotiales</taxon>
        <taxon>Aspergillaceae</taxon>
        <taxon>Aspergillus</taxon>
        <taxon>Aspergillus subgen. Aspergillus</taxon>
    </lineage>
</organism>
<keyword evidence="3" id="KW-0964">Secreted</keyword>
<protein>
    <recommendedName>
        <fullName evidence="4">Crinkler effector protein N-terminal domain-containing protein</fullName>
    </recommendedName>
</protein>
<accession>A0A1E3B6T2</accession>
<dbReference type="AlphaFoldDB" id="A0A1E3B6T2"/>
<comment type="caution">
    <text evidence="5">The sequence shown here is derived from an EMBL/GenBank/DDBJ whole genome shotgun (WGS) entry which is preliminary data.</text>
</comment>
<gene>
    <name evidence="5" type="ORF">SI65_08146</name>
</gene>
<dbReference type="OrthoDB" id="2364732at2759"/>
<keyword evidence="6" id="KW-1185">Reference proteome</keyword>
<sequence>MAAGITSWVRKPIQSLTMSRPRTRKLWCALSDDLQQSFPMECVADQDDIDTLKKKIWEEIKEEIKDTAARNLKLYSPVVQLNNEEEFEDPDVDIVVVVSGGATTQNQKRPGSQSVNISRKRPITENLLICPRERTMSKLAAILDDMNIVHVCGTPASGKTCLSELLRDYYCKEGRRVFLIKKWEELDSEDPWGSLIKLIKKGNKELEDAPTTSFATTSLNSENDLSWVLTSNTVILVNEAQKTYNDNELWNTILKERQTPTCVYNFQLCLFCSYGSPEAGPD</sequence>
<evidence type="ECO:0000313" key="6">
    <source>
        <dbReference type="Proteomes" id="UP000094569"/>
    </source>
</evidence>
<dbReference type="Proteomes" id="UP000094569">
    <property type="component" value="Unassembled WGS sequence"/>
</dbReference>
<dbReference type="InterPro" id="IPR045379">
    <property type="entry name" value="Crinkler_N"/>
</dbReference>
<dbReference type="GO" id="GO:0005576">
    <property type="term" value="C:extracellular region"/>
    <property type="evidence" value="ECO:0007669"/>
    <property type="project" value="UniProtKB-SubCell"/>
</dbReference>
<evidence type="ECO:0000256" key="2">
    <source>
        <dbReference type="ARBA" id="ARBA00004613"/>
    </source>
</evidence>
<dbReference type="STRING" id="573508.A0A1E3B6T2"/>
<dbReference type="EMBL" id="JXNT01000011">
    <property type="protein sequence ID" value="ODM16639.1"/>
    <property type="molecule type" value="Genomic_DNA"/>
</dbReference>
<name>A0A1E3B6T2_ASPCR</name>
<dbReference type="GO" id="GO:0043657">
    <property type="term" value="C:host cell"/>
    <property type="evidence" value="ECO:0007669"/>
    <property type="project" value="UniProtKB-SubCell"/>
</dbReference>
<evidence type="ECO:0000313" key="5">
    <source>
        <dbReference type="EMBL" id="ODM16639.1"/>
    </source>
</evidence>
<evidence type="ECO:0000256" key="1">
    <source>
        <dbReference type="ARBA" id="ARBA00004340"/>
    </source>
</evidence>
<evidence type="ECO:0000256" key="3">
    <source>
        <dbReference type="ARBA" id="ARBA00022525"/>
    </source>
</evidence>
<comment type="subcellular location">
    <subcellularLocation>
        <location evidence="1">Host cell</location>
    </subcellularLocation>
    <subcellularLocation>
        <location evidence="2">Secreted</location>
    </subcellularLocation>
</comment>
<feature type="domain" description="Crinkler effector protein N-terminal" evidence="4">
    <location>
        <begin position="25"/>
        <end position="85"/>
    </location>
</feature>